<accession>A0A853IJ43</accession>
<organism evidence="1 2">
    <name type="scientific">Spartinivicinus marinus</name>
    <dbReference type="NCBI Taxonomy" id="2994442"/>
    <lineage>
        <taxon>Bacteria</taxon>
        <taxon>Pseudomonadati</taxon>
        <taxon>Pseudomonadota</taxon>
        <taxon>Gammaproteobacteria</taxon>
        <taxon>Oceanospirillales</taxon>
        <taxon>Zooshikellaceae</taxon>
        <taxon>Spartinivicinus</taxon>
    </lineage>
</organism>
<gene>
    <name evidence="1" type="ORF">H0A36_16765</name>
</gene>
<keyword evidence="2" id="KW-1185">Reference proteome</keyword>
<dbReference type="Gene3D" id="3.40.630.30">
    <property type="match status" value="1"/>
</dbReference>
<sequence>MLTKLRKLTQELGWLNGLLYLLHTSLNKLTRGHFRIIKYYLYYQPIPETPLLPPNRGKQIEIKTITANDTTCFADFPRPLTVIKRRFDQQGQCFAAYLKDNFVGYIWISQVDYQEDEVKCLFSPRPAEQTAWDYDVYITPAARLGFTFPKLWQTVNEYLALQGVKWTLCRISAFNIGSLASHQRLGATRMGAATFICVGSWQLMLASHAPYIHLSITQKHTPQLLLPIKSIASSVEPVQPS</sequence>
<evidence type="ECO:0000313" key="2">
    <source>
        <dbReference type="Proteomes" id="UP000569732"/>
    </source>
</evidence>
<dbReference type="RefSeq" id="WP_180569687.1">
    <property type="nucleotide sequence ID" value="NZ_JACCKB010000028.1"/>
</dbReference>
<dbReference type="EMBL" id="JACCKB010000028">
    <property type="protein sequence ID" value="NYZ67666.1"/>
    <property type="molecule type" value="Genomic_DNA"/>
</dbReference>
<proteinExistence type="predicted"/>
<reference evidence="1 2" key="1">
    <citation type="submission" date="2020-07" db="EMBL/GenBank/DDBJ databases">
        <title>Endozoicomonas sp. nov., isolated from sediment.</title>
        <authorList>
            <person name="Gu T."/>
        </authorList>
    </citation>
    <scope>NUCLEOTIDE SEQUENCE [LARGE SCALE GENOMIC DNA]</scope>
    <source>
        <strain evidence="1 2">SM1973</strain>
    </source>
</reference>
<protein>
    <submittedName>
        <fullName evidence="1">GNAT family N-acetyltransferase</fullName>
    </submittedName>
</protein>
<evidence type="ECO:0000313" key="1">
    <source>
        <dbReference type="EMBL" id="NYZ67666.1"/>
    </source>
</evidence>
<name>A0A853IJ43_9GAMM</name>
<dbReference type="SUPFAM" id="SSF55729">
    <property type="entry name" value="Acyl-CoA N-acyltransferases (Nat)"/>
    <property type="match status" value="1"/>
</dbReference>
<dbReference type="InterPro" id="IPR016181">
    <property type="entry name" value="Acyl_CoA_acyltransferase"/>
</dbReference>
<dbReference type="AlphaFoldDB" id="A0A853IJ43"/>
<comment type="caution">
    <text evidence="1">The sequence shown here is derived from an EMBL/GenBank/DDBJ whole genome shotgun (WGS) entry which is preliminary data.</text>
</comment>
<dbReference type="Proteomes" id="UP000569732">
    <property type="component" value="Unassembled WGS sequence"/>
</dbReference>